<proteinExistence type="predicted"/>
<feature type="transmembrane region" description="Helical" evidence="1">
    <location>
        <begin position="21"/>
        <end position="42"/>
    </location>
</feature>
<keyword evidence="3" id="KW-1185">Reference proteome</keyword>
<dbReference type="Proteomes" id="UP001165488">
    <property type="component" value="Unassembled WGS sequence"/>
</dbReference>
<dbReference type="RefSeq" id="WP_241275533.1">
    <property type="nucleotide sequence ID" value="NZ_JAKZGS010000011.1"/>
</dbReference>
<name>A0ABS9UQY8_9BACT</name>
<dbReference type="EMBL" id="JAKZGS010000011">
    <property type="protein sequence ID" value="MCH7399031.1"/>
    <property type="molecule type" value="Genomic_DNA"/>
</dbReference>
<keyword evidence="1" id="KW-0812">Transmembrane</keyword>
<evidence type="ECO:0000256" key="1">
    <source>
        <dbReference type="SAM" id="Phobius"/>
    </source>
</evidence>
<keyword evidence="1" id="KW-0472">Membrane</keyword>
<evidence type="ECO:0000313" key="2">
    <source>
        <dbReference type="EMBL" id="MCH7399031.1"/>
    </source>
</evidence>
<evidence type="ECO:0000313" key="3">
    <source>
        <dbReference type="Proteomes" id="UP001165488"/>
    </source>
</evidence>
<keyword evidence="1" id="KW-1133">Transmembrane helix</keyword>
<organism evidence="2 3">
    <name type="scientific">Belliella calami</name>
    <dbReference type="NCBI Taxonomy" id="2923436"/>
    <lineage>
        <taxon>Bacteria</taxon>
        <taxon>Pseudomonadati</taxon>
        <taxon>Bacteroidota</taxon>
        <taxon>Cytophagia</taxon>
        <taxon>Cytophagales</taxon>
        <taxon>Cyclobacteriaceae</taxon>
        <taxon>Belliella</taxon>
    </lineage>
</organism>
<comment type="caution">
    <text evidence="2">The sequence shown here is derived from an EMBL/GenBank/DDBJ whole genome shotgun (WGS) entry which is preliminary data.</text>
</comment>
<reference evidence="2" key="1">
    <citation type="submission" date="2022-03" db="EMBL/GenBank/DDBJ databases">
        <title>De novo assembled genomes of Belliella spp. (Cyclobacteriaceae) strains.</title>
        <authorList>
            <person name="Szabo A."/>
            <person name="Korponai K."/>
            <person name="Felfoldi T."/>
        </authorList>
    </citation>
    <scope>NUCLEOTIDE SEQUENCE</scope>
    <source>
        <strain evidence="2">DSM 107340</strain>
    </source>
</reference>
<sequence>MGRWVEIHRYEVGRAAGTEKLVYRLEVGFAISSIGVTDILIMDFNQ</sequence>
<protein>
    <submittedName>
        <fullName evidence="2">Uncharacterized protein</fullName>
    </submittedName>
</protein>
<accession>A0ABS9UQY8</accession>
<gene>
    <name evidence="2" type="ORF">MM236_13585</name>
</gene>